<gene>
    <name evidence="1" type="ORF">HCT48_03695</name>
</gene>
<proteinExistence type="predicted"/>
<name>A0A968GHV7_9SPIO</name>
<dbReference type="RefSeq" id="WP_167695411.1">
    <property type="nucleotide sequence ID" value="NZ_CP118181.1"/>
</dbReference>
<evidence type="ECO:0000313" key="2">
    <source>
        <dbReference type="Proteomes" id="UP000778951"/>
    </source>
</evidence>
<evidence type="ECO:0000313" key="1">
    <source>
        <dbReference type="EMBL" id="NIZ69317.1"/>
    </source>
</evidence>
<sequence length="136" mass="15515">MKRNKPNLKPADYHQLFTQGYNYKQVAGKLGVHASSAFRQYTKWQALQKEAVAPYLPDTNLNDITQQSYKGYQQAWLEQDVIDYEALRIKSLCNLYNKLNQAVLLGNTKEVKAYTLAIAKINEPLSTFANIKGIKS</sequence>
<dbReference type="EMBL" id="JAATLM010000001">
    <property type="protein sequence ID" value="NIZ69317.1"/>
    <property type="molecule type" value="Genomic_DNA"/>
</dbReference>
<organism evidence="1 2">
    <name type="scientific">Entomospira culicis</name>
    <dbReference type="NCBI Taxonomy" id="2719989"/>
    <lineage>
        <taxon>Bacteria</taxon>
        <taxon>Pseudomonadati</taxon>
        <taxon>Spirochaetota</taxon>
        <taxon>Spirochaetia</taxon>
        <taxon>Spirochaetales</taxon>
        <taxon>Spirochaetaceae</taxon>
        <taxon>Entomospira</taxon>
    </lineage>
</organism>
<reference evidence="1" key="1">
    <citation type="submission" date="2020-03" db="EMBL/GenBank/DDBJ databases">
        <title>Spirochaetal bacteria isolated from arthropods constitute a novel genus Entomospira genus novum within the order Spirochaetales.</title>
        <authorList>
            <person name="Grana-Miraglia L."/>
            <person name="Sikutova S."/>
            <person name="Fingerle V."/>
            <person name="Sing A."/>
            <person name="Castillo-Ramirez S."/>
            <person name="Margos G."/>
            <person name="Rudolf I."/>
        </authorList>
    </citation>
    <scope>NUCLEOTIDE SEQUENCE</scope>
    <source>
        <strain evidence="1">BR149</strain>
    </source>
</reference>
<keyword evidence="2" id="KW-1185">Reference proteome</keyword>
<protein>
    <submittedName>
        <fullName evidence="1">Uncharacterized protein</fullName>
    </submittedName>
</protein>
<comment type="caution">
    <text evidence="1">The sequence shown here is derived from an EMBL/GenBank/DDBJ whole genome shotgun (WGS) entry which is preliminary data.</text>
</comment>
<accession>A0A968GHV7</accession>
<dbReference type="AlphaFoldDB" id="A0A968GHV7"/>
<dbReference type="Proteomes" id="UP000778951">
    <property type="component" value="Unassembled WGS sequence"/>
</dbReference>